<dbReference type="PANTHER" id="PTHR34653:SF1">
    <property type="entry name" value="FLAGELLAR HOOK-BASAL BODY COMPLEX PROTEIN FLIE"/>
    <property type="match status" value="1"/>
</dbReference>
<evidence type="ECO:0000256" key="2">
    <source>
        <dbReference type="ARBA" id="ARBA00009272"/>
    </source>
</evidence>
<dbReference type="GO" id="GO:0009425">
    <property type="term" value="C:bacterial-type flagellum basal body"/>
    <property type="evidence" value="ECO:0007669"/>
    <property type="project" value="UniProtKB-SubCell"/>
</dbReference>
<name>A0A069A502_CLODI</name>
<keyword evidence="6" id="KW-0969">Cilium</keyword>
<evidence type="ECO:0000256" key="3">
    <source>
        <dbReference type="ARBA" id="ARBA00023143"/>
    </source>
</evidence>
<reference evidence="9" key="3">
    <citation type="journal article" date="2018" name="Genome Biol.">
        <title>SKESA: strategic k-mer extension for scrupulous assemblies.</title>
        <authorList>
            <person name="Souvorov A."/>
            <person name="Agarwala R."/>
            <person name="Lipman D.J."/>
        </authorList>
    </citation>
    <scope>NUCLEOTIDE SEQUENCE</scope>
    <source>
        <strain evidence="9">HN1000</strain>
    </source>
</reference>
<keyword evidence="3 4" id="KW-0975">Bacterial flagellum</keyword>
<keyword evidence="6" id="KW-0966">Cell projection</keyword>
<evidence type="ECO:0000313" key="6">
    <source>
        <dbReference type="EMBL" id="CDS83206.1"/>
    </source>
</evidence>
<keyword evidence="6" id="KW-0282">Flagellum</keyword>
<comment type="similarity">
    <text evidence="2 4">Belongs to the FliE family.</text>
</comment>
<proteinExistence type="inferred from homology"/>
<evidence type="ECO:0000313" key="7">
    <source>
        <dbReference type="EMBL" id="CDS83326.1"/>
    </source>
</evidence>
<evidence type="ECO:0000313" key="9">
    <source>
        <dbReference type="EMBL" id="HBH1540790.1"/>
    </source>
</evidence>
<dbReference type="InterPro" id="IPR001624">
    <property type="entry name" value="FliE"/>
</dbReference>
<dbReference type="Proteomes" id="UP000189137">
    <property type="component" value="Unassembled WGS sequence"/>
</dbReference>
<reference evidence="10 11" key="2">
    <citation type="submission" date="2017-02" db="EMBL/GenBank/DDBJ databases">
        <authorList>
            <consortium name="Pathogen Informatics"/>
        </authorList>
    </citation>
    <scope>NUCLEOTIDE SEQUENCE [LARGE SCALE GENOMIC DNA]</scope>
    <source>
        <strain evidence="10 11">VRECD0157</strain>
    </source>
</reference>
<dbReference type="GeneID" id="66352801"/>
<evidence type="ECO:0000256" key="1">
    <source>
        <dbReference type="ARBA" id="ARBA00004117"/>
    </source>
</evidence>
<reference evidence="9" key="4">
    <citation type="submission" date="2021-06" db="EMBL/GenBank/DDBJ databases">
        <authorList>
            <consortium name="NCBI Pathogen Detection Project"/>
        </authorList>
    </citation>
    <scope>NUCLEOTIDE SEQUENCE</scope>
    <source>
        <strain evidence="9">HN1000</strain>
    </source>
</reference>
<dbReference type="EMBL" id="LK932861">
    <property type="protein sequence ID" value="CDS98921.1"/>
    <property type="molecule type" value="Genomic_DNA"/>
</dbReference>
<accession>A0A069A502</accession>
<evidence type="ECO:0000256" key="5">
    <source>
        <dbReference type="NCBIfam" id="TIGR00205"/>
    </source>
</evidence>
<dbReference type="NCBIfam" id="TIGR00205">
    <property type="entry name" value="fliE"/>
    <property type="match status" value="1"/>
</dbReference>
<dbReference type="RefSeq" id="WP_003436011.1">
    <property type="nucleotide sequence ID" value="NZ_AP031492.1"/>
</dbReference>
<dbReference type="EMBL" id="FUPS01000015">
    <property type="protein sequence ID" value="SJT05085.1"/>
    <property type="molecule type" value="Genomic_DNA"/>
</dbReference>
<evidence type="ECO:0000313" key="11">
    <source>
        <dbReference type="Proteomes" id="UP000189137"/>
    </source>
</evidence>
<sequence length="105" mass="12137">MPITQINNLMQGAKLDNLIGEAKPLTLNNKEEKKNFEDVIIDTIDKVNFQQVTADDMKEKFIKGEDVSMHEVMLIGQEAQLSMQYLIEVRNKIHDAYQEMNKVQI</sequence>
<organism evidence="6">
    <name type="scientific">Clostridioides difficile</name>
    <name type="common">Peptoclostridium difficile</name>
    <dbReference type="NCBI Taxonomy" id="1496"/>
    <lineage>
        <taxon>Bacteria</taxon>
        <taxon>Bacillati</taxon>
        <taxon>Bacillota</taxon>
        <taxon>Clostridia</taxon>
        <taxon>Peptostreptococcales</taxon>
        <taxon>Peptostreptococcaceae</taxon>
        <taxon>Clostridioides</taxon>
    </lineage>
</organism>
<dbReference type="GO" id="GO:0003774">
    <property type="term" value="F:cytoskeletal motor activity"/>
    <property type="evidence" value="ECO:0007669"/>
    <property type="project" value="InterPro"/>
</dbReference>
<dbReference type="PATRIC" id="fig|1496.1371.peg.2899"/>
<dbReference type="Pfam" id="PF02049">
    <property type="entry name" value="FliE"/>
    <property type="match status" value="1"/>
</dbReference>
<dbReference type="PANTHER" id="PTHR34653">
    <property type="match status" value="1"/>
</dbReference>
<reference evidence="6" key="1">
    <citation type="submission" date="2014-07" db="EMBL/GenBank/DDBJ databases">
        <authorList>
            <person name="Monot Marc"/>
        </authorList>
    </citation>
    <scope>NUCLEOTIDE SEQUENCE</scope>
    <source>
        <strain evidence="8">7032989</strain>
        <strain evidence="7">7032994</strain>
    </source>
</reference>
<dbReference type="AlphaFoldDB" id="A0A069A502"/>
<evidence type="ECO:0000313" key="8">
    <source>
        <dbReference type="EMBL" id="CDS98921.1"/>
    </source>
</evidence>
<gene>
    <name evidence="4 6" type="primary">fliE</name>
    <name evidence="8" type="ORF">BN1095_210157</name>
    <name evidence="6" type="ORF">BN1096_160149</name>
    <name evidence="7" type="ORF">BN1097_140151</name>
    <name evidence="9" type="ORF">KRM00_000243</name>
    <name evidence="10" type="ORF">SAMEA3375112_03509</name>
</gene>
<dbReference type="HAMAP" id="MF_00724">
    <property type="entry name" value="FliE"/>
    <property type="match status" value="1"/>
</dbReference>
<comment type="subcellular location">
    <subcellularLocation>
        <location evidence="1 4">Bacterial flagellum basal body</location>
    </subcellularLocation>
</comment>
<evidence type="ECO:0000313" key="10">
    <source>
        <dbReference type="EMBL" id="SJT05085.1"/>
    </source>
</evidence>
<protein>
    <recommendedName>
        <fullName evidence="4 5">Flagellar hook-basal body complex protein FliE</fullName>
    </recommendedName>
</protein>
<dbReference type="GO" id="GO:0005198">
    <property type="term" value="F:structural molecule activity"/>
    <property type="evidence" value="ECO:0007669"/>
    <property type="project" value="UniProtKB-UniRule"/>
</dbReference>
<dbReference type="EMBL" id="LK932347">
    <property type="protein sequence ID" value="CDS83326.1"/>
    <property type="molecule type" value="Genomic_DNA"/>
</dbReference>
<dbReference type="EMBL" id="DAEPXK010000002">
    <property type="protein sequence ID" value="HBH1540790.1"/>
    <property type="molecule type" value="Genomic_DNA"/>
</dbReference>
<dbReference type="Proteomes" id="UP000878956">
    <property type="component" value="Unassembled WGS sequence"/>
</dbReference>
<dbReference type="GO" id="GO:0071973">
    <property type="term" value="P:bacterial-type flagellum-dependent cell motility"/>
    <property type="evidence" value="ECO:0007669"/>
    <property type="project" value="InterPro"/>
</dbReference>
<dbReference type="EMBL" id="LK932465">
    <property type="protein sequence ID" value="CDS83206.1"/>
    <property type="molecule type" value="Genomic_DNA"/>
</dbReference>
<dbReference type="PRINTS" id="PR01006">
    <property type="entry name" value="FLGHOOKFLIE"/>
</dbReference>
<evidence type="ECO:0000256" key="4">
    <source>
        <dbReference type="HAMAP-Rule" id="MF_00724"/>
    </source>
</evidence>